<sequence>MASRELLYLHKETKLNLEAPSSFYLVDVQLPSVNSQPRRGPIRANNTEDEKLFRIRNCATASSIYHRKHHAGPKSFLWRVLDDNTVLNLRAADVGRAKKGPDANVVLNLRFPHPIRPSCVAFADPKEHDALTIFVVDRTNHLYTITLRPDHFRKPSASESGLADSCKIYTSSGFSFKHPHRLTAVSNDVLVVSVHDGGNIRLDRNRAHDASSHPWKETFYNSKGWTQGFKSFLKGSYTVKYDGVNMDLAAATSVAVSDFGLNNNNMYMFTVCLDHRLRTWDLKTGQILEARDLLDAERNPQEIGKWTIDPSQSNLIQIVGTTDGKRTCVTYSPIGTGEFKFWSIEADQEGLTIRDLFPHTRLVPSPPSGSDVWTVADFVVAQDASREIQIWVLWKNNMNHQVQHLVFLPEDVEEAWPSGWTATVPDRTNPRAPEHNACDPTDISEKWLQLLLYPGRFTRATLETALSIYERGLGSRKDSSSRASQGMAEAICSAIASTSALDRSSSGGMDYESFRNSSDQQWRWFCRLVLELDKQRGEALALAFDADSDLTWVVCADSLSAIRECNQLEQISHNPTASYEGLDNVATLVTTGLTFFDGFSDSMRDICHSVLRSELFEDSPKTDRERIQYFSDKAGFWRQTSDEDCAVVTDAFGQTFQAVVPDLYQKLSELMDPPAETMQDSQAPLTEFGRKMAVRAVQQMAELRWNICFSQLILLVHMEFEFDNPEDALSRRLDIGTVYRYLIRCLRRLELIRWLAKTQITVPLAKTERSNSVGSSPAAAKRPGEDTQAITTLEWTTGHLLEVPDMGSISLGITDIASNFCTSDSSIDIPPQNLQCALLVQSRSDLASELAPFSELDPFSTYVQGRVHLAQRDFTTAAIYFKKAAYGLSVTRKHANKQSSGLLDDTEWRLFYSGLPRYYCHIVSLFERQKAHSYVVEFARLALEFVNAKTPDADSVRTEIQSRLFSGSIGVSQFDLAHSTLVAMSDHAIQHSCLRTLIQKMCDNLHNAELVQLPFPNLENAVDDILAQKCQSTQDVVTGVPYHQILYAWRIKRNDYRGAAAILLDRIHKLQQLGESDEQNGDDVLDTAVTRQYLMLINVLSCVDHKQAWIATEEPLSKDQAANGTPRRKVVTLADIRSKYQAELDRVAAIQNNQFGFAAGDEMDVL</sequence>
<keyword evidence="3" id="KW-0539">Nucleus</keyword>
<dbReference type="Pfam" id="PF11715">
    <property type="entry name" value="Beta-prop_Nup120_160"/>
    <property type="match status" value="1"/>
</dbReference>
<evidence type="ECO:0000313" key="8">
    <source>
        <dbReference type="Proteomes" id="UP001392437"/>
    </source>
</evidence>
<accession>A0AAW0Q4G6</accession>
<evidence type="ECO:0000259" key="4">
    <source>
        <dbReference type="Pfam" id="PF11715"/>
    </source>
</evidence>
<comment type="caution">
    <text evidence="7">The sequence shown here is derived from an EMBL/GenBank/DDBJ whole genome shotgun (WGS) entry which is preliminary data.</text>
</comment>
<feature type="domain" description="Nucleoporin Nup120/160 beta-propeller" evidence="4">
    <location>
        <begin position="75"/>
        <end position="569"/>
    </location>
</feature>
<evidence type="ECO:0000259" key="6">
    <source>
        <dbReference type="Pfam" id="PF23300"/>
    </source>
</evidence>
<evidence type="ECO:0000256" key="3">
    <source>
        <dbReference type="ARBA" id="ARBA00023242"/>
    </source>
</evidence>
<dbReference type="PANTHER" id="PTHR21286">
    <property type="entry name" value="NUCLEAR PORE COMPLEX PROTEIN NUP160"/>
    <property type="match status" value="1"/>
</dbReference>
<dbReference type="GO" id="GO:0005643">
    <property type="term" value="C:nuclear pore"/>
    <property type="evidence" value="ECO:0007669"/>
    <property type="project" value="UniProtKB-ARBA"/>
</dbReference>
<dbReference type="Pfam" id="PF23300">
    <property type="entry name" value="HEAT_Nup120"/>
    <property type="match status" value="1"/>
</dbReference>
<dbReference type="InterPro" id="IPR036322">
    <property type="entry name" value="WD40_repeat_dom_sf"/>
</dbReference>
<dbReference type="Proteomes" id="UP001392437">
    <property type="component" value="Unassembled WGS sequence"/>
</dbReference>
<dbReference type="SUPFAM" id="SSF50978">
    <property type="entry name" value="WD40 repeat-like"/>
    <property type="match status" value="1"/>
</dbReference>
<gene>
    <name evidence="7" type="ORF">PG999_013431</name>
</gene>
<comment type="subcellular location">
    <subcellularLocation>
        <location evidence="1">Nucleus</location>
    </subcellularLocation>
</comment>
<name>A0AAW0Q4G6_9PEZI</name>
<dbReference type="GO" id="GO:0017056">
    <property type="term" value="F:structural constituent of nuclear pore"/>
    <property type="evidence" value="ECO:0007669"/>
    <property type="project" value="TreeGrafter"/>
</dbReference>
<dbReference type="InterPro" id="IPR048884">
    <property type="entry name" value="Nup120_helical"/>
</dbReference>
<dbReference type="EMBL" id="JAQQWP010000011">
    <property type="protein sequence ID" value="KAK8095409.1"/>
    <property type="molecule type" value="Genomic_DNA"/>
</dbReference>
<reference evidence="7 8" key="1">
    <citation type="submission" date="2023-01" db="EMBL/GenBank/DDBJ databases">
        <title>Analysis of 21 Apiospora genomes using comparative genomics revels a genus with tremendous synthesis potential of carbohydrate active enzymes and secondary metabolites.</title>
        <authorList>
            <person name="Sorensen T."/>
        </authorList>
    </citation>
    <scope>NUCLEOTIDE SEQUENCE [LARGE SCALE GENOMIC DNA]</scope>
    <source>
        <strain evidence="7 8">CBS 117206</strain>
    </source>
</reference>
<organism evidence="7 8">
    <name type="scientific">Apiospora kogelbergensis</name>
    <dbReference type="NCBI Taxonomy" id="1337665"/>
    <lineage>
        <taxon>Eukaryota</taxon>
        <taxon>Fungi</taxon>
        <taxon>Dikarya</taxon>
        <taxon>Ascomycota</taxon>
        <taxon>Pezizomycotina</taxon>
        <taxon>Sordariomycetes</taxon>
        <taxon>Xylariomycetidae</taxon>
        <taxon>Amphisphaeriales</taxon>
        <taxon>Apiosporaceae</taxon>
        <taxon>Apiospora</taxon>
    </lineage>
</organism>
<evidence type="ECO:0000256" key="2">
    <source>
        <dbReference type="ARBA" id="ARBA00022448"/>
    </source>
</evidence>
<evidence type="ECO:0000259" key="5">
    <source>
        <dbReference type="Pfam" id="PF21486"/>
    </source>
</evidence>
<dbReference type="InterPro" id="IPR021717">
    <property type="entry name" value="Nucleoporin_Nup160"/>
</dbReference>
<keyword evidence="8" id="KW-1185">Reference proteome</keyword>
<dbReference type="InterPro" id="IPR059141">
    <property type="entry name" value="Beta-prop_Nup120_160"/>
</dbReference>
<dbReference type="InterPro" id="IPR056548">
    <property type="entry name" value="HEAT_Nup120"/>
</dbReference>
<feature type="domain" description="Nucleoporin Nup120 helical" evidence="5">
    <location>
        <begin position="611"/>
        <end position="742"/>
    </location>
</feature>
<feature type="domain" description="Nucleoporin nup120-like HEAT repeat" evidence="6">
    <location>
        <begin position="834"/>
        <end position="1003"/>
    </location>
</feature>
<evidence type="ECO:0000256" key="1">
    <source>
        <dbReference type="ARBA" id="ARBA00004123"/>
    </source>
</evidence>
<keyword evidence="2" id="KW-0813">Transport</keyword>
<protein>
    <submittedName>
        <fullName evidence="7">Uncharacterized protein</fullName>
    </submittedName>
</protein>
<dbReference type="AlphaFoldDB" id="A0AAW0Q4G6"/>
<dbReference type="Pfam" id="PF21486">
    <property type="entry name" value="NUP120_helical"/>
    <property type="match status" value="1"/>
</dbReference>
<evidence type="ECO:0000313" key="7">
    <source>
        <dbReference type="EMBL" id="KAK8095409.1"/>
    </source>
</evidence>
<proteinExistence type="predicted"/>
<dbReference type="PANTHER" id="PTHR21286:SF0">
    <property type="entry name" value="NUCLEAR PORE COMPLEX PROTEIN NUP160"/>
    <property type="match status" value="1"/>
</dbReference>